<dbReference type="AlphaFoldDB" id="A0A1R2AT46"/>
<keyword evidence="2" id="KW-0378">Hydrolase</keyword>
<dbReference type="PANTHER" id="PTHR21660">
    <property type="entry name" value="THIOESTERASE SUPERFAMILY MEMBER-RELATED"/>
    <property type="match status" value="1"/>
</dbReference>
<dbReference type="Pfam" id="PF03061">
    <property type="entry name" value="4HBT"/>
    <property type="match status" value="1"/>
</dbReference>
<dbReference type="GO" id="GO:0047617">
    <property type="term" value="F:fatty acyl-CoA hydrolase activity"/>
    <property type="evidence" value="ECO:0007669"/>
    <property type="project" value="InterPro"/>
</dbReference>
<dbReference type="EMBL" id="MPUH01001453">
    <property type="protein sequence ID" value="OMJ67691.1"/>
    <property type="molecule type" value="Genomic_DNA"/>
</dbReference>
<evidence type="ECO:0000256" key="1">
    <source>
        <dbReference type="ARBA" id="ARBA00008324"/>
    </source>
</evidence>
<dbReference type="InterPro" id="IPR039298">
    <property type="entry name" value="ACOT13"/>
</dbReference>
<dbReference type="InterPro" id="IPR029069">
    <property type="entry name" value="HotDog_dom_sf"/>
</dbReference>
<evidence type="ECO:0000313" key="5">
    <source>
        <dbReference type="Proteomes" id="UP000187209"/>
    </source>
</evidence>
<dbReference type="Proteomes" id="UP000187209">
    <property type="component" value="Unassembled WGS sequence"/>
</dbReference>
<evidence type="ECO:0000313" key="4">
    <source>
        <dbReference type="EMBL" id="OMJ67691.1"/>
    </source>
</evidence>
<gene>
    <name evidence="4" type="ORF">SteCoe_35079</name>
</gene>
<keyword evidence="5" id="KW-1185">Reference proteome</keyword>
<dbReference type="Gene3D" id="3.10.129.10">
    <property type="entry name" value="Hotdog Thioesterase"/>
    <property type="match status" value="1"/>
</dbReference>
<comment type="caution">
    <text evidence="4">The sequence shown here is derived from an EMBL/GenBank/DDBJ whole genome shotgun (WGS) entry which is preliminary data.</text>
</comment>
<evidence type="ECO:0000259" key="3">
    <source>
        <dbReference type="Pfam" id="PF03061"/>
    </source>
</evidence>
<dbReference type="CDD" id="cd03443">
    <property type="entry name" value="PaaI_thioesterase"/>
    <property type="match status" value="1"/>
</dbReference>
<feature type="domain" description="Thioesterase" evidence="3">
    <location>
        <begin position="57"/>
        <end position="124"/>
    </location>
</feature>
<sequence length="150" mass="16842">MAAEKVAKILLNIRNSGNKRFSSEIFKNLELVKSYTKDNKHHLLFEFNVKDEFCNLHGSLHGGAISTLIDCVTSVHVWAMDPKNRFVTSTDLSSSFYLGVRPGQKLEITTQILSITENFAYTTALLSVNNDVVARGTQTLFFLNRTWSGP</sequence>
<accession>A0A1R2AT46</accession>
<dbReference type="SUPFAM" id="SSF54637">
    <property type="entry name" value="Thioesterase/thiol ester dehydrase-isomerase"/>
    <property type="match status" value="1"/>
</dbReference>
<evidence type="ECO:0000256" key="2">
    <source>
        <dbReference type="ARBA" id="ARBA00022801"/>
    </source>
</evidence>
<dbReference type="PANTHER" id="PTHR21660:SF1">
    <property type="entry name" value="ACYL-COENZYME A THIOESTERASE 13"/>
    <property type="match status" value="1"/>
</dbReference>
<name>A0A1R2AT46_9CILI</name>
<comment type="similarity">
    <text evidence="1">Belongs to the thioesterase PaaI family.</text>
</comment>
<dbReference type="InterPro" id="IPR006683">
    <property type="entry name" value="Thioestr_dom"/>
</dbReference>
<dbReference type="OrthoDB" id="46529at2759"/>
<proteinExistence type="inferred from homology"/>
<protein>
    <recommendedName>
        <fullName evidence="3">Thioesterase domain-containing protein</fullName>
    </recommendedName>
</protein>
<reference evidence="4 5" key="1">
    <citation type="submission" date="2016-11" db="EMBL/GenBank/DDBJ databases">
        <title>The macronuclear genome of Stentor coeruleus: a giant cell with tiny introns.</title>
        <authorList>
            <person name="Slabodnick M."/>
            <person name="Ruby J.G."/>
            <person name="Reiff S.B."/>
            <person name="Swart E.C."/>
            <person name="Gosai S."/>
            <person name="Prabakaran S."/>
            <person name="Witkowska E."/>
            <person name="Larue G.E."/>
            <person name="Fisher S."/>
            <person name="Freeman R.M."/>
            <person name="Gunawardena J."/>
            <person name="Chu W."/>
            <person name="Stover N.A."/>
            <person name="Gregory B.D."/>
            <person name="Nowacki M."/>
            <person name="Derisi J."/>
            <person name="Roy S.W."/>
            <person name="Marshall W.F."/>
            <person name="Sood P."/>
        </authorList>
    </citation>
    <scope>NUCLEOTIDE SEQUENCE [LARGE SCALE GENOMIC DNA]</scope>
    <source>
        <strain evidence="4">WM001</strain>
    </source>
</reference>
<organism evidence="4 5">
    <name type="scientific">Stentor coeruleus</name>
    <dbReference type="NCBI Taxonomy" id="5963"/>
    <lineage>
        <taxon>Eukaryota</taxon>
        <taxon>Sar</taxon>
        <taxon>Alveolata</taxon>
        <taxon>Ciliophora</taxon>
        <taxon>Postciliodesmatophora</taxon>
        <taxon>Heterotrichea</taxon>
        <taxon>Heterotrichida</taxon>
        <taxon>Stentoridae</taxon>
        <taxon>Stentor</taxon>
    </lineage>
</organism>